<evidence type="ECO:0000256" key="4">
    <source>
        <dbReference type="ARBA" id="ARBA00022723"/>
    </source>
</evidence>
<proteinExistence type="inferred from homology"/>
<keyword evidence="6" id="KW-0862">Zinc</keyword>
<evidence type="ECO:0000256" key="2">
    <source>
        <dbReference type="ARBA" id="ARBA00005988"/>
    </source>
</evidence>
<dbReference type="PANTHER" id="PTHR11705">
    <property type="entry name" value="PROTEASE FAMILY M14 CARBOXYPEPTIDASE A,B"/>
    <property type="match status" value="1"/>
</dbReference>
<dbReference type="PROSITE" id="PS00132">
    <property type="entry name" value="CARBOXYPEPT_ZN_1"/>
    <property type="match status" value="1"/>
</dbReference>
<evidence type="ECO:0000313" key="10">
    <source>
        <dbReference type="EMBL" id="MCE2593495.1"/>
    </source>
</evidence>
<keyword evidence="11" id="KW-1185">Reference proteome</keyword>
<evidence type="ECO:0000256" key="3">
    <source>
        <dbReference type="ARBA" id="ARBA00022670"/>
    </source>
</evidence>
<feature type="domain" description="Peptidase M14" evidence="9">
    <location>
        <begin position="1"/>
        <end position="336"/>
    </location>
</feature>
<comment type="caution">
    <text evidence="10">The sequence shown here is derived from an EMBL/GenBank/DDBJ whole genome shotgun (WGS) entry which is preliminary data.</text>
</comment>
<comment type="caution">
    <text evidence="8">Lacks conserved residue(s) required for the propagation of feature annotation.</text>
</comment>
<keyword evidence="5" id="KW-0378">Hydrolase</keyword>
<comment type="similarity">
    <text evidence="2 8">Belongs to the peptidase M14 family.</text>
</comment>
<dbReference type="Pfam" id="PF00246">
    <property type="entry name" value="Peptidase_M14"/>
    <property type="match status" value="1"/>
</dbReference>
<dbReference type="Gene3D" id="3.40.630.10">
    <property type="entry name" value="Zn peptidases"/>
    <property type="match status" value="1"/>
</dbReference>
<sequence length="336" mass="38480">MQSNIPELEKLEQLIDLHSHKLKATTLGYACSKGQQFPIHGIELGSQSSTAPTVIFVGGVHGVERIGSQVVIAFLSSLLERLEWDLHFQQLFTQVRVAFLPLLNPTGFFNNTRSNGQGIDLMRNAPVDAICRTTPLVGGHRISHRLPWFRGKDGLAPESQILVDFVSDLIERSSITLSLDAHSGFGLRDYLWFPFAGNIAPYPMLAQTYGLMNLFDNTYPYHAHYKVSPQSHFYTTHGDLWDYLSKQHKKARFIPLTLEMGSWLWVKKNPRQLFNFAGFFNPQKQHRQERILRRHTVLMDFLIQAAYSSASWWPQGKELALLNDAAKRLWYTDLKR</sequence>
<evidence type="ECO:0000256" key="5">
    <source>
        <dbReference type="ARBA" id="ARBA00022801"/>
    </source>
</evidence>
<dbReference type="Proteomes" id="UP001201273">
    <property type="component" value="Unassembled WGS sequence"/>
</dbReference>
<dbReference type="InterPro" id="IPR057246">
    <property type="entry name" value="CARBOXYPEPT_ZN_1"/>
</dbReference>
<dbReference type="PANTHER" id="PTHR11705:SF143">
    <property type="entry name" value="SLL0236 PROTEIN"/>
    <property type="match status" value="1"/>
</dbReference>
<evidence type="ECO:0000256" key="7">
    <source>
        <dbReference type="ARBA" id="ARBA00023049"/>
    </source>
</evidence>
<keyword evidence="3" id="KW-0645">Protease</keyword>
<name>A0ABS8W7Y1_9GAMM</name>
<dbReference type="InterPro" id="IPR000834">
    <property type="entry name" value="Peptidase_M14"/>
</dbReference>
<gene>
    <name evidence="10" type="ORF">K6Y31_01520</name>
</gene>
<evidence type="ECO:0000256" key="8">
    <source>
        <dbReference type="PROSITE-ProRule" id="PRU01379"/>
    </source>
</evidence>
<evidence type="ECO:0000256" key="6">
    <source>
        <dbReference type="ARBA" id="ARBA00022833"/>
    </source>
</evidence>
<evidence type="ECO:0000256" key="1">
    <source>
        <dbReference type="ARBA" id="ARBA00001947"/>
    </source>
</evidence>
<accession>A0ABS8W7Y1</accession>
<keyword evidence="4" id="KW-0479">Metal-binding</keyword>
<dbReference type="RefSeq" id="WP_233051097.1">
    <property type="nucleotide sequence ID" value="NZ_JAIMJA010000001.1"/>
</dbReference>
<dbReference type="PROSITE" id="PS52035">
    <property type="entry name" value="PEPTIDASE_M14"/>
    <property type="match status" value="1"/>
</dbReference>
<keyword evidence="7" id="KW-0482">Metalloprotease</keyword>
<evidence type="ECO:0000259" key="9">
    <source>
        <dbReference type="PROSITE" id="PS52035"/>
    </source>
</evidence>
<comment type="cofactor">
    <cofactor evidence="1">
        <name>Zn(2+)</name>
        <dbReference type="ChEBI" id="CHEBI:29105"/>
    </cofactor>
</comment>
<reference evidence="10 11" key="1">
    <citation type="journal article" date="2022" name="Environ. Microbiol. Rep.">
        <title>Eco-phylogenetic analyses reveal divergent evolution of vitamin B12 metabolism in the marine bacterial family 'Psychromonadaceae'.</title>
        <authorList>
            <person name="Jin X."/>
            <person name="Yang Y."/>
            <person name="Cao H."/>
            <person name="Gao B."/>
            <person name="Zhao Z."/>
        </authorList>
    </citation>
    <scope>NUCLEOTIDE SEQUENCE [LARGE SCALE GENOMIC DNA]</scope>
    <source>
        <strain evidence="10 11">MKS20</strain>
    </source>
</reference>
<evidence type="ECO:0000313" key="11">
    <source>
        <dbReference type="Proteomes" id="UP001201273"/>
    </source>
</evidence>
<dbReference type="SUPFAM" id="SSF53187">
    <property type="entry name" value="Zn-dependent exopeptidases"/>
    <property type="match status" value="1"/>
</dbReference>
<dbReference type="EMBL" id="JAIMJA010000001">
    <property type="protein sequence ID" value="MCE2593495.1"/>
    <property type="molecule type" value="Genomic_DNA"/>
</dbReference>
<protein>
    <submittedName>
        <fullName evidence="10">DUF2817 domain-containing protein</fullName>
    </submittedName>
</protein>
<organism evidence="10 11">
    <name type="scientific">Motilimonas cestriensis</name>
    <dbReference type="NCBI Taxonomy" id="2742685"/>
    <lineage>
        <taxon>Bacteria</taxon>
        <taxon>Pseudomonadati</taxon>
        <taxon>Pseudomonadota</taxon>
        <taxon>Gammaproteobacteria</taxon>
        <taxon>Alteromonadales</taxon>
        <taxon>Alteromonadales genera incertae sedis</taxon>
        <taxon>Motilimonas</taxon>
    </lineage>
</organism>